<dbReference type="PANTHER" id="PTHR12918:SF1">
    <property type="entry name" value="CYSTEINE DIOXYGENASE TYPE 1"/>
    <property type="match status" value="1"/>
</dbReference>
<evidence type="ECO:0000256" key="6">
    <source>
        <dbReference type="PIRSR" id="PIRSR610300-51"/>
    </source>
</evidence>
<keyword evidence="8" id="KW-1185">Reference proteome</keyword>
<dbReference type="Gene3D" id="1.20.5.440">
    <property type="entry name" value="ATP synthase delta/epsilon subunit, C-terminal domain"/>
    <property type="match status" value="1"/>
</dbReference>
<protein>
    <submittedName>
        <fullName evidence="7">Putative metal-dependent enzyme (Double-stranded beta helix superfamily)</fullName>
    </submittedName>
</protein>
<dbReference type="RefSeq" id="WP_184475471.1">
    <property type="nucleotide sequence ID" value="NZ_JACHOV010000007.1"/>
</dbReference>
<dbReference type="PANTHER" id="PTHR12918">
    <property type="entry name" value="CYSTEINE DIOXYGENASE"/>
    <property type="match status" value="1"/>
</dbReference>
<dbReference type="Gene3D" id="2.60.120.10">
    <property type="entry name" value="Jelly Rolls"/>
    <property type="match status" value="1"/>
</dbReference>
<dbReference type="EMBL" id="JACHOV010000007">
    <property type="protein sequence ID" value="MBB4641661.1"/>
    <property type="molecule type" value="Genomic_DNA"/>
</dbReference>
<keyword evidence="4" id="KW-0560">Oxidoreductase</keyword>
<accession>A0A840HVF0</accession>
<reference evidence="7 8" key="1">
    <citation type="submission" date="2020-08" db="EMBL/GenBank/DDBJ databases">
        <title>Genomic Encyclopedia of Type Strains, Phase IV (KMG-IV): sequencing the most valuable type-strain genomes for metagenomic binning, comparative biology and taxonomic classification.</title>
        <authorList>
            <person name="Goeker M."/>
        </authorList>
    </citation>
    <scope>NUCLEOTIDE SEQUENCE [LARGE SCALE GENOMIC DNA]</scope>
    <source>
        <strain evidence="7 8">DSM 7465</strain>
    </source>
</reference>
<evidence type="ECO:0000256" key="5">
    <source>
        <dbReference type="ARBA" id="ARBA00023004"/>
    </source>
</evidence>
<comment type="similarity">
    <text evidence="1">Belongs to the cysteine dioxygenase family.</text>
</comment>
<evidence type="ECO:0000256" key="1">
    <source>
        <dbReference type="ARBA" id="ARBA00006622"/>
    </source>
</evidence>
<feature type="binding site" evidence="6">
    <location>
        <position position="93"/>
    </location>
    <ligand>
        <name>Fe cation</name>
        <dbReference type="ChEBI" id="CHEBI:24875"/>
        <note>catalytic</note>
    </ligand>
</feature>
<keyword evidence="5 6" id="KW-0408">Iron</keyword>
<dbReference type="InterPro" id="IPR010300">
    <property type="entry name" value="CDO_1"/>
</dbReference>
<dbReference type="InterPro" id="IPR011051">
    <property type="entry name" value="RmlC_Cupin_sf"/>
</dbReference>
<dbReference type="Proteomes" id="UP000575068">
    <property type="component" value="Unassembled WGS sequence"/>
</dbReference>
<evidence type="ECO:0000256" key="4">
    <source>
        <dbReference type="ARBA" id="ARBA00023002"/>
    </source>
</evidence>
<dbReference type="AlphaFoldDB" id="A0A840HVF0"/>
<keyword evidence="3" id="KW-0223">Dioxygenase</keyword>
<organism evidence="7 8">
    <name type="scientific">Rhizorhapis suberifaciens</name>
    <name type="common">corky root of lettuce</name>
    <dbReference type="NCBI Taxonomy" id="13656"/>
    <lineage>
        <taxon>Bacteria</taxon>
        <taxon>Pseudomonadati</taxon>
        <taxon>Pseudomonadota</taxon>
        <taxon>Alphaproteobacteria</taxon>
        <taxon>Sphingomonadales</taxon>
        <taxon>Sphingomonadaceae</taxon>
        <taxon>Rhizorhapis</taxon>
    </lineage>
</organism>
<evidence type="ECO:0000256" key="3">
    <source>
        <dbReference type="ARBA" id="ARBA00022964"/>
    </source>
</evidence>
<dbReference type="GO" id="GO:0008198">
    <property type="term" value="F:ferrous iron binding"/>
    <property type="evidence" value="ECO:0007669"/>
    <property type="project" value="TreeGrafter"/>
</dbReference>
<evidence type="ECO:0000256" key="2">
    <source>
        <dbReference type="ARBA" id="ARBA00022723"/>
    </source>
</evidence>
<sequence length="199" mass="21706">MTPDAQESARLRPLRDFVSSMAKLIEEQPEEDALLSAALPLLSALVDNDSWLPDAYAQPAVDGYQQYLLHCDSAERFSVVAFVWGPGQTTPIHNHGVWGMVGMLRGAEIVQDYVFGNSGFKISGPPRCLVPGAVEPISSTAGDIHKVSNAFSDRTSISIHVYGANIGRLTRFAVDSEGRKKPFISGYANTMLPNIWKDI</sequence>
<feature type="binding site" evidence="6">
    <location>
        <position position="145"/>
    </location>
    <ligand>
        <name>Fe cation</name>
        <dbReference type="ChEBI" id="CHEBI:24875"/>
        <note>catalytic</note>
    </ligand>
</feature>
<dbReference type="GO" id="GO:0016702">
    <property type="term" value="F:oxidoreductase activity, acting on single donors with incorporation of molecular oxygen, incorporation of two atoms of oxygen"/>
    <property type="evidence" value="ECO:0007669"/>
    <property type="project" value="InterPro"/>
</dbReference>
<keyword evidence="2 6" id="KW-0479">Metal-binding</keyword>
<evidence type="ECO:0000313" key="7">
    <source>
        <dbReference type="EMBL" id="MBB4641661.1"/>
    </source>
</evidence>
<dbReference type="CDD" id="cd10548">
    <property type="entry name" value="cupin_CDO"/>
    <property type="match status" value="1"/>
</dbReference>
<comment type="caution">
    <text evidence="7">The sequence shown here is derived from an EMBL/GenBank/DDBJ whole genome shotgun (WGS) entry which is preliminary data.</text>
</comment>
<dbReference type="SUPFAM" id="SSF51182">
    <property type="entry name" value="RmlC-like cupins"/>
    <property type="match status" value="1"/>
</dbReference>
<proteinExistence type="inferred from homology"/>
<gene>
    <name evidence="7" type="ORF">HNQ99_001974</name>
</gene>
<evidence type="ECO:0000313" key="8">
    <source>
        <dbReference type="Proteomes" id="UP000575068"/>
    </source>
</evidence>
<feature type="binding site" evidence="6">
    <location>
        <position position="95"/>
    </location>
    <ligand>
        <name>Fe cation</name>
        <dbReference type="ChEBI" id="CHEBI:24875"/>
        <note>catalytic</note>
    </ligand>
</feature>
<name>A0A840HVF0_9SPHN</name>
<dbReference type="InterPro" id="IPR014710">
    <property type="entry name" value="RmlC-like_jellyroll"/>
</dbReference>